<keyword evidence="4" id="KW-1185">Reference proteome</keyword>
<feature type="region of interest" description="Disordered" evidence="1">
    <location>
        <begin position="66"/>
        <end position="94"/>
    </location>
</feature>
<feature type="compositionally biased region" description="Gly residues" evidence="1">
    <location>
        <begin position="83"/>
        <end position="94"/>
    </location>
</feature>
<organism evidence="3 4">
    <name type="scientific">Streptomyces palmae</name>
    <dbReference type="NCBI Taxonomy" id="1701085"/>
    <lineage>
        <taxon>Bacteria</taxon>
        <taxon>Bacillati</taxon>
        <taxon>Actinomycetota</taxon>
        <taxon>Actinomycetes</taxon>
        <taxon>Kitasatosporales</taxon>
        <taxon>Streptomycetaceae</taxon>
        <taxon>Streptomyces</taxon>
    </lineage>
</organism>
<feature type="transmembrane region" description="Helical" evidence="2">
    <location>
        <begin position="12"/>
        <end position="30"/>
    </location>
</feature>
<dbReference type="OrthoDB" id="4338253at2"/>
<dbReference type="AlphaFoldDB" id="A0A4Z0H8K5"/>
<protein>
    <submittedName>
        <fullName evidence="3">Uncharacterized protein</fullName>
    </submittedName>
</protein>
<gene>
    <name evidence="3" type="ORF">E4099_10665</name>
</gene>
<sequence length="94" mass="9593">MPAGGGGAARCLWAARWAVALLCGAAWWWAAIRLALHPGRAGPVEGAVLAGGWGLSLLPVHCVPQSGAGRPGRHGPRAPQIPGGRGPGWQRGHQ</sequence>
<keyword evidence="2" id="KW-0812">Transmembrane</keyword>
<accession>A0A4Z0H8K5</accession>
<keyword evidence="2" id="KW-0472">Membrane</keyword>
<name>A0A4Z0H8K5_9ACTN</name>
<proteinExistence type="predicted"/>
<evidence type="ECO:0000256" key="2">
    <source>
        <dbReference type="SAM" id="Phobius"/>
    </source>
</evidence>
<dbReference type="EMBL" id="SRID01000071">
    <property type="protein sequence ID" value="TGB13040.1"/>
    <property type="molecule type" value="Genomic_DNA"/>
</dbReference>
<evidence type="ECO:0000256" key="1">
    <source>
        <dbReference type="SAM" id="MobiDB-lite"/>
    </source>
</evidence>
<evidence type="ECO:0000313" key="4">
    <source>
        <dbReference type="Proteomes" id="UP000297948"/>
    </source>
</evidence>
<comment type="caution">
    <text evidence="3">The sequence shown here is derived from an EMBL/GenBank/DDBJ whole genome shotgun (WGS) entry which is preliminary data.</text>
</comment>
<reference evidence="3 4" key="1">
    <citation type="submission" date="2019-03" db="EMBL/GenBank/DDBJ databases">
        <authorList>
            <person name="Gonzalez-Pimentel J.L."/>
        </authorList>
    </citation>
    <scope>NUCLEOTIDE SEQUENCE [LARGE SCALE GENOMIC DNA]</scope>
    <source>
        <strain evidence="3 4">JCM 31289</strain>
    </source>
</reference>
<dbReference type="Proteomes" id="UP000297948">
    <property type="component" value="Unassembled WGS sequence"/>
</dbReference>
<evidence type="ECO:0000313" key="3">
    <source>
        <dbReference type="EMBL" id="TGB13040.1"/>
    </source>
</evidence>
<keyword evidence="2" id="KW-1133">Transmembrane helix</keyword>